<accession>A0A0C1V6P4</accession>
<proteinExistence type="inferred from homology"/>
<dbReference type="FunFam" id="1.10.10.10:FF:000001">
    <property type="entry name" value="LysR family transcriptional regulator"/>
    <property type="match status" value="1"/>
</dbReference>
<keyword evidence="3" id="KW-0238">DNA-binding</keyword>
<dbReference type="SUPFAM" id="SSF46785">
    <property type="entry name" value="Winged helix' DNA-binding domain"/>
    <property type="match status" value="1"/>
</dbReference>
<gene>
    <name evidence="5" type="ORF">QQ91_012370</name>
</gene>
<reference evidence="5" key="1">
    <citation type="submission" date="2014-11" db="EMBL/GenBank/DDBJ databases">
        <authorList>
            <person name="Malar M.C."/>
            <person name="Sen D."/>
            <person name="Tripathy S."/>
        </authorList>
    </citation>
    <scope>NUCLEOTIDE SEQUENCE</scope>
    <source>
        <strain evidence="5">BDU141951</strain>
    </source>
</reference>
<reference evidence="5" key="3">
    <citation type="submission" date="2020-02" db="EMBL/GenBank/DDBJ databases">
        <authorList>
            <person name="Sarangi A.N."/>
            <person name="Ghosh S."/>
            <person name="Mukherjee M."/>
            <person name="Tripathy S."/>
        </authorList>
    </citation>
    <scope>NUCLEOTIDE SEQUENCE</scope>
    <source>
        <strain evidence="5">BDU141951</strain>
    </source>
</reference>
<dbReference type="GO" id="GO:0003700">
    <property type="term" value="F:DNA-binding transcription factor activity"/>
    <property type="evidence" value="ECO:0007669"/>
    <property type="project" value="InterPro"/>
</dbReference>
<reference evidence="5" key="2">
    <citation type="journal article" date="2015" name="Genome Announc.">
        <title>Draft Genome Sequence of Filamentous Marine Cyanobacterium Lyngbya confervoides Strain BDU141951.</title>
        <authorList>
            <person name="Chandrababunaidu M.M."/>
            <person name="Sen D."/>
            <person name="Tripathy S."/>
        </authorList>
    </citation>
    <scope>NUCLEOTIDE SEQUENCE</scope>
    <source>
        <strain evidence="5">BDU141951</strain>
    </source>
</reference>
<dbReference type="EMBL" id="JTHE02000003">
    <property type="protein sequence ID" value="NEV67909.1"/>
    <property type="molecule type" value="Genomic_DNA"/>
</dbReference>
<evidence type="ECO:0000256" key="4">
    <source>
        <dbReference type="ARBA" id="ARBA00023163"/>
    </source>
</evidence>
<dbReference type="PANTHER" id="PTHR30419">
    <property type="entry name" value="HTH-TYPE TRANSCRIPTIONAL REGULATOR YBHD"/>
    <property type="match status" value="1"/>
</dbReference>
<keyword evidence="4" id="KW-0804">Transcription</keyword>
<dbReference type="Gene3D" id="3.40.190.10">
    <property type="entry name" value="Periplasmic binding protein-like II"/>
    <property type="match status" value="2"/>
</dbReference>
<evidence type="ECO:0000256" key="2">
    <source>
        <dbReference type="ARBA" id="ARBA00023015"/>
    </source>
</evidence>
<evidence type="ECO:0000313" key="5">
    <source>
        <dbReference type="EMBL" id="NEV67909.1"/>
    </source>
</evidence>
<dbReference type="GO" id="GO:0003677">
    <property type="term" value="F:DNA binding"/>
    <property type="evidence" value="ECO:0007669"/>
    <property type="project" value="UniProtKB-KW"/>
</dbReference>
<keyword evidence="2" id="KW-0805">Transcription regulation</keyword>
<comment type="similarity">
    <text evidence="1">Belongs to the LysR transcriptional regulatory family.</text>
</comment>
<dbReference type="PRINTS" id="PR00039">
    <property type="entry name" value="HTHLYSR"/>
</dbReference>
<evidence type="ECO:0000256" key="1">
    <source>
        <dbReference type="ARBA" id="ARBA00009437"/>
    </source>
</evidence>
<dbReference type="CDD" id="cd05466">
    <property type="entry name" value="PBP2_LTTR_substrate"/>
    <property type="match status" value="1"/>
</dbReference>
<dbReference type="InterPro" id="IPR050950">
    <property type="entry name" value="HTH-type_LysR_regulators"/>
</dbReference>
<dbReference type="InterPro" id="IPR005119">
    <property type="entry name" value="LysR_subst-bd"/>
</dbReference>
<dbReference type="Gene3D" id="1.10.10.10">
    <property type="entry name" value="Winged helix-like DNA-binding domain superfamily/Winged helix DNA-binding domain"/>
    <property type="match status" value="1"/>
</dbReference>
<dbReference type="Pfam" id="PF03466">
    <property type="entry name" value="LysR_substrate"/>
    <property type="match status" value="1"/>
</dbReference>
<evidence type="ECO:0000256" key="3">
    <source>
        <dbReference type="ARBA" id="ARBA00023125"/>
    </source>
</evidence>
<protein>
    <submittedName>
        <fullName evidence="5">LysR family transcriptional regulator</fullName>
    </submittedName>
</protein>
<dbReference type="PROSITE" id="PS50931">
    <property type="entry name" value="HTH_LYSR"/>
    <property type="match status" value="1"/>
</dbReference>
<dbReference type="SUPFAM" id="SSF53850">
    <property type="entry name" value="Periplasmic binding protein-like II"/>
    <property type="match status" value="1"/>
</dbReference>
<dbReference type="InterPro" id="IPR036390">
    <property type="entry name" value="WH_DNA-bd_sf"/>
</dbReference>
<dbReference type="InterPro" id="IPR036388">
    <property type="entry name" value="WH-like_DNA-bd_sf"/>
</dbReference>
<dbReference type="GO" id="GO:0005829">
    <property type="term" value="C:cytosol"/>
    <property type="evidence" value="ECO:0007669"/>
    <property type="project" value="TreeGrafter"/>
</dbReference>
<sequence>MNIHQLAVLAAIAREGTFSHAALALDTSQAAVSRAIASLEEELGVPLLKRGRFGAKLTQVGERVLYHSHKMLDLREQIEYEVNLEKGLYAGRLRIASFRSAATHLLPPILAQFRSQFPRVEISLTELEPAGVEQALREGQVDMGLVPLPRSEEFAVWEVARDEYVALLPAGMKHLSPHLTWHDLADYNFVLYNYAECTNVVRDHWQRWGQELKVAYVIKEDSTIVSMVAQGLGAAILPRLAALPIPAGVQVRSLPEPLERVIGVATLAQTPHAPAVEVFINMLRTSHSPNSALSS</sequence>
<dbReference type="Pfam" id="PF00126">
    <property type="entry name" value="HTH_1"/>
    <property type="match status" value="1"/>
</dbReference>
<dbReference type="PANTHER" id="PTHR30419:SF24">
    <property type="entry name" value="HTH-TYPE TRANSCRIPTIONAL REGULATOR CZCR"/>
    <property type="match status" value="1"/>
</dbReference>
<dbReference type="InterPro" id="IPR000847">
    <property type="entry name" value="LysR_HTH_N"/>
</dbReference>
<dbReference type="AlphaFoldDB" id="A0A0C1V6P4"/>
<organism evidence="5">
    <name type="scientific">Lyngbya confervoides BDU141951</name>
    <dbReference type="NCBI Taxonomy" id="1574623"/>
    <lineage>
        <taxon>Bacteria</taxon>
        <taxon>Bacillati</taxon>
        <taxon>Cyanobacteriota</taxon>
        <taxon>Cyanophyceae</taxon>
        <taxon>Oscillatoriophycideae</taxon>
        <taxon>Oscillatoriales</taxon>
        <taxon>Microcoleaceae</taxon>
        <taxon>Lyngbya</taxon>
    </lineage>
</organism>
<comment type="caution">
    <text evidence="5">The sequence shown here is derived from an EMBL/GenBank/DDBJ whole genome shotgun (WGS) entry which is preliminary data.</text>
</comment>
<name>A0A0C1V6P4_9CYAN</name>